<dbReference type="PANTHER" id="PTHR11017:SF271">
    <property type="entry name" value="DISEASE RESISTANCE PROTEIN (TIR-NBS-LRR CLASS) FAMILY"/>
    <property type="match status" value="1"/>
</dbReference>
<dbReference type="SMART" id="SM00255">
    <property type="entry name" value="TIR"/>
    <property type="match status" value="1"/>
</dbReference>
<evidence type="ECO:0000313" key="6">
    <source>
        <dbReference type="EMBL" id="KAL3846057.1"/>
    </source>
</evidence>
<keyword evidence="7" id="KW-1185">Reference proteome</keyword>
<reference evidence="6 7" key="1">
    <citation type="submission" date="2024-12" db="EMBL/GenBank/DDBJ databases">
        <title>The unique morphological basis and parallel evolutionary history of personate flowers in Penstemon.</title>
        <authorList>
            <person name="Depatie T.H."/>
            <person name="Wessinger C.A."/>
        </authorList>
    </citation>
    <scope>NUCLEOTIDE SEQUENCE [LARGE SCALE GENOMIC DNA]</scope>
    <source>
        <strain evidence="6">WTNN_2</strain>
        <tissue evidence="6">Leaf</tissue>
    </source>
</reference>
<dbReference type="Gene3D" id="3.80.10.10">
    <property type="entry name" value="Ribonuclease Inhibitor"/>
    <property type="match status" value="2"/>
</dbReference>
<dbReference type="EMBL" id="JBJXBP010000002">
    <property type="protein sequence ID" value="KAL3846057.1"/>
    <property type="molecule type" value="Genomic_DNA"/>
</dbReference>
<dbReference type="Gene3D" id="3.40.50.10140">
    <property type="entry name" value="Toll/interleukin-1 receptor homology (TIR) domain"/>
    <property type="match status" value="1"/>
</dbReference>
<keyword evidence="1" id="KW-0433">Leucine-rich repeat</keyword>
<dbReference type="InterPro" id="IPR027417">
    <property type="entry name" value="P-loop_NTPase"/>
</dbReference>
<dbReference type="Pfam" id="PF23282">
    <property type="entry name" value="WHD_ROQ1"/>
    <property type="match status" value="1"/>
</dbReference>
<accession>A0ABD3UAK5</accession>
<dbReference type="PANTHER" id="PTHR11017">
    <property type="entry name" value="LEUCINE-RICH REPEAT-CONTAINING PROTEIN"/>
    <property type="match status" value="1"/>
</dbReference>
<dbReference type="InterPro" id="IPR036390">
    <property type="entry name" value="WH_DNA-bd_sf"/>
</dbReference>
<dbReference type="FunFam" id="3.40.50.10140:FF:000007">
    <property type="entry name" value="Disease resistance protein (TIR-NBS-LRR class)"/>
    <property type="match status" value="1"/>
</dbReference>
<dbReference type="InterPro" id="IPR032675">
    <property type="entry name" value="LRR_dom_sf"/>
</dbReference>
<dbReference type="InterPro" id="IPR042197">
    <property type="entry name" value="Apaf_helical"/>
</dbReference>
<sequence length="1194" mass="136121">MAAKTGPSEYTYDIFLSFRGEDTRKIFTTRLYSALVDAGFGTFIDDNGIERGEDIKSELTRAIHHSRGSIVVLSKNYANSGWCLDELVMIVENKKSKGHVILPVFYHVTKSDVGCQMGSFAEAFAVYEEKCCSEEYDDVARSDWLSKIQKWRDALTQVAALGGMNFTLQDKDKDKDEDEDEDEDGYATGFIQKTVEVIEDKLNRAVLPGAHEFVGIGSRVKDINAWLHNGSAEVGILVLCGIGGIGKTTIAKFVYNLNYELFEASSFLADIRETSEKPNGLLALQRDLLTDILRGEQVVVDSVREGSVRIKAAVEQKRTLLVLDDVDHVNQLDAILGMRNLLLPGSRIIITTRNESLLKPNEVYKVHTIEPLDDVESKQLFSWYAFGQDYPFEHYMDFSDWIINRCNGLPLVLKVIGSSLFRKSLLVWESTLRKLKEIPPNKIQELLRISYSCLPDEHDKVLFLHIACFFVGKDKDYIVNILDECGFHTMVGIQNLINRCLLTIDLNLLRMHQSLRDMGREVVRQESPRPEARSRLCHYRDSLNVLKFKSGTGATRGLILDMLFESRNNGTRIDGNDSTNLSCNLETDAFKEMQNLELLQLDYVHLSGSFKHLPKNLKWFRWHGFSRKSIPDNFPMDKLIALDMSNSRLERFSKQTKIARFMKILDLSHSLLLVNTPEFSGFPNLESVILRGCINLSDVHKSLGYLNRLLLLDLHDCKSLRKLPKTTVLLKHLHTLVISGCTNLHHLPADMNKMTSLKVLNADGIAKSNFLITQEDDIGSSNFCGVLSLMVSKPRKAPHISSWASLPHSLISLSLSDCNLTEDTFPNDIGNFTSLKELNLSRNPLRGLPHFVSKLSRLQRLQLESCVRLRSLLGLPDVRILVVSDCKVLKTITHVSTSSKIHDISKNNCSNLNEIQGLFYLEPLEKFPVAMLNNLGFFEMESFNEVEVNFQDGITFSTRKRPLQLLYEFGVFSASMPGKHIPDWFSYKFTGSSFSFIVPHSTSDIQIQGLNLSFVYAVSNSISNNGETWFPENILFIKISNRTKKSEWIYYPTCFGIPELPESDMLWLSHWTFRNEVENGNEVDISIITGDNFVVKECGISFMYHEQEEEIQNKYLSWKEVIGGDLTAFRLSTGSYYLCRTGFLRVYEEEEVTRPDDWTMTEWGRRLFDGSIDLFKEIQFMNWMGRHIRSRSFP</sequence>
<dbReference type="Proteomes" id="UP001634393">
    <property type="component" value="Unassembled WGS sequence"/>
</dbReference>
<dbReference type="PROSITE" id="PS50104">
    <property type="entry name" value="TIR"/>
    <property type="match status" value="1"/>
</dbReference>
<dbReference type="InterPro" id="IPR001611">
    <property type="entry name" value="Leu-rich_rpt"/>
</dbReference>
<dbReference type="InterPro" id="IPR002182">
    <property type="entry name" value="NB-ARC"/>
</dbReference>
<dbReference type="SUPFAM" id="SSF52200">
    <property type="entry name" value="Toll/Interleukin receptor TIR domain"/>
    <property type="match status" value="1"/>
</dbReference>
<dbReference type="Pfam" id="PF00931">
    <property type="entry name" value="NB-ARC"/>
    <property type="match status" value="1"/>
</dbReference>
<evidence type="ECO:0000259" key="5">
    <source>
        <dbReference type="PROSITE" id="PS50104"/>
    </source>
</evidence>
<dbReference type="InterPro" id="IPR000157">
    <property type="entry name" value="TIR_dom"/>
</dbReference>
<organism evidence="6 7">
    <name type="scientific">Penstemon smallii</name>
    <dbReference type="NCBI Taxonomy" id="265156"/>
    <lineage>
        <taxon>Eukaryota</taxon>
        <taxon>Viridiplantae</taxon>
        <taxon>Streptophyta</taxon>
        <taxon>Embryophyta</taxon>
        <taxon>Tracheophyta</taxon>
        <taxon>Spermatophyta</taxon>
        <taxon>Magnoliopsida</taxon>
        <taxon>eudicotyledons</taxon>
        <taxon>Gunneridae</taxon>
        <taxon>Pentapetalae</taxon>
        <taxon>asterids</taxon>
        <taxon>lamiids</taxon>
        <taxon>Lamiales</taxon>
        <taxon>Plantaginaceae</taxon>
        <taxon>Cheloneae</taxon>
        <taxon>Penstemon</taxon>
    </lineage>
</organism>
<dbReference type="PROSITE" id="PS51450">
    <property type="entry name" value="LRR"/>
    <property type="match status" value="1"/>
</dbReference>
<evidence type="ECO:0000256" key="2">
    <source>
        <dbReference type="ARBA" id="ARBA00022737"/>
    </source>
</evidence>
<evidence type="ECO:0000256" key="4">
    <source>
        <dbReference type="ARBA" id="ARBA00023027"/>
    </source>
</evidence>
<proteinExistence type="predicted"/>
<evidence type="ECO:0000256" key="1">
    <source>
        <dbReference type="ARBA" id="ARBA00022614"/>
    </source>
</evidence>
<dbReference type="InterPro" id="IPR044974">
    <property type="entry name" value="Disease_R_plants"/>
</dbReference>
<comment type="caution">
    <text evidence="6">The sequence shown here is derived from an EMBL/GenBank/DDBJ whole genome shotgun (WGS) entry which is preliminary data.</text>
</comment>
<dbReference type="Gene3D" id="3.40.50.300">
    <property type="entry name" value="P-loop containing nucleotide triphosphate hydrolases"/>
    <property type="match status" value="1"/>
</dbReference>
<dbReference type="SUPFAM" id="SSF52540">
    <property type="entry name" value="P-loop containing nucleoside triphosphate hydrolases"/>
    <property type="match status" value="1"/>
</dbReference>
<protein>
    <recommendedName>
        <fullName evidence="5">TIR domain-containing protein</fullName>
    </recommendedName>
</protein>
<evidence type="ECO:0000256" key="3">
    <source>
        <dbReference type="ARBA" id="ARBA00022821"/>
    </source>
</evidence>
<dbReference type="GO" id="GO:0006952">
    <property type="term" value="P:defense response"/>
    <property type="evidence" value="ECO:0007669"/>
    <property type="project" value="UniProtKB-KW"/>
</dbReference>
<keyword evidence="2" id="KW-0677">Repeat</keyword>
<evidence type="ECO:0000313" key="7">
    <source>
        <dbReference type="Proteomes" id="UP001634393"/>
    </source>
</evidence>
<dbReference type="Pfam" id="PF01582">
    <property type="entry name" value="TIR"/>
    <property type="match status" value="1"/>
</dbReference>
<dbReference type="Gene3D" id="1.10.8.430">
    <property type="entry name" value="Helical domain of apoptotic protease-activating factors"/>
    <property type="match status" value="1"/>
</dbReference>
<gene>
    <name evidence="6" type="ORF">ACJIZ3_003460</name>
</gene>
<feature type="domain" description="TIR" evidence="5">
    <location>
        <begin position="10"/>
        <end position="198"/>
    </location>
</feature>
<dbReference type="InterPro" id="IPR035897">
    <property type="entry name" value="Toll_tir_struct_dom_sf"/>
</dbReference>
<keyword evidence="3" id="KW-0611">Plant defense</keyword>
<name>A0ABD3UAK5_9LAMI</name>
<dbReference type="AlphaFoldDB" id="A0ABD3UAK5"/>
<dbReference type="PRINTS" id="PR00364">
    <property type="entry name" value="DISEASERSIST"/>
</dbReference>
<dbReference type="SUPFAM" id="SSF52058">
    <property type="entry name" value="L domain-like"/>
    <property type="match status" value="1"/>
</dbReference>
<dbReference type="InterPro" id="IPR058192">
    <property type="entry name" value="WHD_ROQ1-like"/>
</dbReference>
<keyword evidence="4" id="KW-0520">NAD</keyword>
<dbReference type="SUPFAM" id="SSF46785">
    <property type="entry name" value="Winged helix' DNA-binding domain"/>
    <property type="match status" value="1"/>
</dbReference>